<keyword evidence="3" id="KW-1185">Reference proteome</keyword>
<gene>
    <name evidence="2" type="ORF">GCM10008025_15440</name>
</gene>
<name>A0A916RWH0_9BACI</name>
<dbReference type="Proteomes" id="UP000613512">
    <property type="component" value="Unassembled WGS sequence"/>
</dbReference>
<organism evidence="2 3">
    <name type="scientific">Ornithinibacillus halotolerans</name>
    <dbReference type="NCBI Taxonomy" id="1274357"/>
    <lineage>
        <taxon>Bacteria</taxon>
        <taxon>Bacillati</taxon>
        <taxon>Bacillota</taxon>
        <taxon>Bacilli</taxon>
        <taxon>Bacillales</taxon>
        <taxon>Bacillaceae</taxon>
        <taxon>Ornithinibacillus</taxon>
    </lineage>
</organism>
<evidence type="ECO:0008006" key="4">
    <source>
        <dbReference type="Google" id="ProtNLM"/>
    </source>
</evidence>
<comment type="caution">
    <text evidence="2">The sequence shown here is derived from an EMBL/GenBank/DDBJ whole genome shotgun (WGS) entry which is preliminary data.</text>
</comment>
<keyword evidence="1" id="KW-0812">Transmembrane</keyword>
<dbReference type="AlphaFoldDB" id="A0A916RWH0"/>
<dbReference type="RefSeq" id="WP_188384094.1">
    <property type="nucleotide sequence ID" value="NZ_BMEY01000006.1"/>
</dbReference>
<feature type="transmembrane region" description="Helical" evidence="1">
    <location>
        <begin position="53"/>
        <end position="71"/>
    </location>
</feature>
<reference evidence="2" key="2">
    <citation type="submission" date="2020-09" db="EMBL/GenBank/DDBJ databases">
        <authorList>
            <person name="Sun Q."/>
            <person name="Zhou Y."/>
        </authorList>
    </citation>
    <scope>NUCLEOTIDE SEQUENCE</scope>
    <source>
        <strain evidence="2">CGMCC 1.12408</strain>
    </source>
</reference>
<keyword evidence="1" id="KW-0472">Membrane</keyword>
<protein>
    <recommendedName>
        <fullName evidence="4">DUF3784 domain-containing protein</fullName>
    </recommendedName>
</protein>
<feature type="transmembrane region" description="Helical" evidence="1">
    <location>
        <begin position="6"/>
        <end position="23"/>
    </location>
</feature>
<proteinExistence type="predicted"/>
<evidence type="ECO:0000256" key="1">
    <source>
        <dbReference type="SAM" id="Phobius"/>
    </source>
</evidence>
<accession>A0A916RWH0</accession>
<evidence type="ECO:0000313" key="2">
    <source>
        <dbReference type="EMBL" id="GGA72561.1"/>
    </source>
</evidence>
<keyword evidence="1" id="KW-1133">Transmembrane helix</keyword>
<reference evidence="2" key="1">
    <citation type="journal article" date="2014" name="Int. J. Syst. Evol. Microbiol.">
        <title>Complete genome sequence of Corynebacterium casei LMG S-19264T (=DSM 44701T), isolated from a smear-ripened cheese.</title>
        <authorList>
            <consortium name="US DOE Joint Genome Institute (JGI-PGF)"/>
            <person name="Walter F."/>
            <person name="Albersmeier A."/>
            <person name="Kalinowski J."/>
            <person name="Ruckert C."/>
        </authorList>
    </citation>
    <scope>NUCLEOTIDE SEQUENCE</scope>
    <source>
        <strain evidence="2">CGMCC 1.12408</strain>
    </source>
</reference>
<dbReference type="EMBL" id="BMEY01000006">
    <property type="protein sequence ID" value="GGA72561.1"/>
    <property type="molecule type" value="Genomic_DNA"/>
</dbReference>
<evidence type="ECO:0000313" key="3">
    <source>
        <dbReference type="Proteomes" id="UP000613512"/>
    </source>
</evidence>
<sequence>MAGLIVTIIILIPVYIILIWSYVEPEESMLFGERWMYQEDPEFSTRSIQFRKFTSLMLMIGIPLFIIGILIEKMIYWLVPAIFIVVFVIGVLKILAEDD</sequence>
<feature type="transmembrane region" description="Helical" evidence="1">
    <location>
        <begin position="77"/>
        <end position="96"/>
    </location>
</feature>